<dbReference type="Proteomes" id="UP000054532">
    <property type="component" value="Unassembled WGS sequence"/>
</dbReference>
<dbReference type="EMBL" id="KI692950">
    <property type="protein sequence ID" value="ETM46217.1"/>
    <property type="molecule type" value="Genomic_DNA"/>
</dbReference>
<proteinExistence type="predicted"/>
<evidence type="ECO:0000313" key="1">
    <source>
        <dbReference type="EMBL" id="ETK86375.1"/>
    </source>
</evidence>
<dbReference type="EMBL" id="KI686381">
    <property type="protein sequence ID" value="ETK86375.1"/>
    <property type="molecule type" value="Genomic_DNA"/>
</dbReference>
<name>W2GVL3_PHYNI</name>
<dbReference type="Proteomes" id="UP000053236">
    <property type="component" value="Unassembled WGS sequence"/>
</dbReference>
<reference evidence="1" key="1">
    <citation type="submission" date="2013-11" db="EMBL/GenBank/DDBJ databases">
        <title>The Genome Sequence of Phytophthora parasitica CJ02B3.</title>
        <authorList>
            <consortium name="The Broad Institute Genomics Platform"/>
            <person name="Russ C."/>
            <person name="Tyler B."/>
            <person name="Panabieres F."/>
            <person name="Shan W."/>
            <person name="Tripathy S."/>
            <person name="Grunwald N."/>
            <person name="Machado M."/>
            <person name="Johnson C.S."/>
            <person name="Arredondo F."/>
            <person name="Hong C."/>
            <person name="Coffey M."/>
            <person name="Young S.K."/>
            <person name="Zeng Q."/>
            <person name="Gargeya S."/>
            <person name="Fitzgerald M."/>
            <person name="Abouelleil A."/>
            <person name="Alvarado L."/>
            <person name="Chapman S.B."/>
            <person name="Gainer-Dewar J."/>
            <person name="Goldberg J."/>
            <person name="Griggs A."/>
            <person name="Gujja S."/>
            <person name="Hansen M."/>
            <person name="Howarth C."/>
            <person name="Imamovic A."/>
            <person name="Ireland A."/>
            <person name="Larimer J."/>
            <person name="McCowan C."/>
            <person name="Murphy C."/>
            <person name="Pearson M."/>
            <person name="Poon T.W."/>
            <person name="Priest M."/>
            <person name="Roberts A."/>
            <person name="Saif S."/>
            <person name="Shea T."/>
            <person name="Sykes S."/>
            <person name="Wortman J."/>
            <person name="Nusbaum C."/>
            <person name="Birren B."/>
        </authorList>
    </citation>
    <scope>NUCLEOTIDE SEQUENCE [LARGE SCALE GENOMIC DNA]</scope>
    <source>
        <strain evidence="1">CJ02B3</strain>
    </source>
</reference>
<sequence length="43" mass="5290">MHLFRGLLQGVKRLVYDGSHTFRFVFYYNRISVWWKKYGFVSS</sequence>
<accession>W2GVL3</accession>
<evidence type="ECO:0000313" key="2">
    <source>
        <dbReference type="EMBL" id="ETM46217.1"/>
    </source>
</evidence>
<organism evidence="1">
    <name type="scientific">Phytophthora nicotianae</name>
    <name type="common">Potato buckeye rot agent</name>
    <name type="synonym">Phytophthora parasitica</name>
    <dbReference type="NCBI Taxonomy" id="4792"/>
    <lineage>
        <taxon>Eukaryota</taxon>
        <taxon>Sar</taxon>
        <taxon>Stramenopiles</taxon>
        <taxon>Oomycota</taxon>
        <taxon>Peronosporomycetes</taxon>
        <taxon>Peronosporales</taxon>
        <taxon>Peronosporaceae</taxon>
        <taxon>Phytophthora</taxon>
    </lineage>
</organism>
<dbReference type="AlphaFoldDB" id="W2GVL3"/>
<dbReference type="VEuPathDB" id="FungiDB:PPTG_22993"/>
<gene>
    <name evidence="2" type="ORF">L914_08859</name>
    <name evidence="1" type="ORF">L915_08990</name>
</gene>
<reference evidence="2" key="2">
    <citation type="submission" date="2013-11" db="EMBL/GenBank/DDBJ databases">
        <title>The Genome Sequence of Phytophthora parasitica IAC_01/95.</title>
        <authorList>
            <consortium name="The Broad Institute Genomics Platform"/>
            <person name="Russ C."/>
            <person name="Tyler B."/>
            <person name="Panabieres F."/>
            <person name="Shan W."/>
            <person name="Tripathy S."/>
            <person name="Grunwald N."/>
            <person name="Machado M."/>
            <person name="Johnson C.S."/>
            <person name="Arredondo F."/>
            <person name="Hong C."/>
            <person name="Coffey M."/>
            <person name="Young S.K."/>
            <person name="Zeng Q."/>
            <person name="Gargeya S."/>
            <person name="Fitzgerald M."/>
            <person name="Abouelleil A."/>
            <person name="Alvarado L."/>
            <person name="Chapman S.B."/>
            <person name="Gainer-Dewar J."/>
            <person name="Goldberg J."/>
            <person name="Griggs A."/>
            <person name="Gujja S."/>
            <person name="Hansen M."/>
            <person name="Howarth C."/>
            <person name="Imamovic A."/>
            <person name="Ireland A."/>
            <person name="Larimer J."/>
            <person name="McCowan C."/>
            <person name="Murphy C."/>
            <person name="Pearson M."/>
            <person name="Poon T.W."/>
            <person name="Priest M."/>
            <person name="Roberts A."/>
            <person name="Saif S."/>
            <person name="Shea T."/>
            <person name="Sykes S."/>
            <person name="Wortman J."/>
            <person name="Nusbaum C."/>
            <person name="Birren B."/>
        </authorList>
    </citation>
    <scope>NUCLEOTIDE SEQUENCE [LARGE SCALE GENOMIC DNA]</scope>
    <source>
        <strain evidence="2">IAC_01/95</strain>
    </source>
</reference>
<protein>
    <submittedName>
        <fullName evidence="1">Uncharacterized protein</fullName>
    </submittedName>
</protein>